<evidence type="ECO:0000256" key="3">
    <source>
        <dbReference type="ARBA" id="ARBA00022692"/>
    </source>
</evidence>
<evidence type="ECO:0000256" key="1">
    <source>
        <dbReference type="ARBA" id="ARBA00004141"/>
    </source>
</evidence>
<dbReference type="Proteomes" id="UP000242715">
    <property type="component" value="Unassembled WGS sequence"/>
</dbReference>
<sequence length="107" mass="11905">MKLSTYQCKLMLMQGIVGSGIVIVVIAWCIKMRGPIFASTFNPLQLLLVAISAYLLLDEKLYLGSVFGAVLIVCGIYAVLWSKSREMKKKIKLLSSEINIKSEDPHN</sequence>
<evidence type="ECO:0000256" key="5">
    <source>
        <dbReference type="ARBA" id="ARBA00023136"/>
    </source>
</evidence>
<dbReference type="InterPro" id="IPR030184">
    <property type="entry name" value="WAT1-related"/>
</dbReference>
<keyword evidence="3 6" id="KW-0812">Transmembrane</keyword>
<evidence type="ECO:0000313" key="9">
    <source>
        <dbReference type="Proteomes" id="UP000242715"/>
    </source>
</evidence>
<organism evidence="8 9">
    <name type="scientific">Trifolium subterraneum</name>
    <name type="common">Subterranean clover</name>
    <dbReference type="NCBI Taxonomy" id="3900"/>
    <lineage>
        <taxon>Eukaryota</taxon>
        <taxon>Viridiplantae</taxon>
        <taxon>Streptophyta</taxon>
        <taxon>Embryophyta</taxon>
        <taxon>Tracheophyta</taxon>
        <taxon>Spermatophyta</taxon>
        <taxon>Magnoliopsida</taxon>
        <taxon>eudicotyledons</taxon>
        <taxon>Gunneridae</taxon>
        <taxon>Pentapetalae</taxon>
        <taxon>rosids</taxon>
        <taxon>fabids</taxon>
        <taxon>Fabales</taxon>
        <taxon>Fabaceae</taxon>
        <taxon>Papilionoideae</taxon>
        <taxon>50 kb inversion clade</taxon>
        <taxon>NPAAA clade</taxon>
        <taxon>Hologalegina</taxon>
        <taxon>IRL clade</taxon>
        <taxon>Trifolieae</taxon>
        <taxon>Trifolium</taxon>
    </lineage>
</organism>
<reference evidence="9" key="1">
    <citation type="journal article" date="2017" name="Front. Plant Sci.">
        <title>Climate Clever Clovers: New Paradigm to Reduce the Environmental Footprint of Ruminants by Breeding Low Methanogenic Forages Utilizing Haplotype Variation.</title>
        <authorList>
            <person name="Kaur P."/>
            <person name="Appels R."/>
            <person name="Bayer P.E."/>
            <person name="Keeble-Gagnere G."/>
            <person name="Wang J."/>
            <person name="Hirakawa H."/>
            <person name="Shirasawa K."/>
            <person name="Vercoe P."/>
            <person name="Stefanova K."/>
            <person name="Durmic Z."/>
            <person name="Nichols P."/>
            <person name="Revell C."/>
            <person name="Isobe S.N."/>
            <person name="Edwards D."/>
            <person name="Erskine W."/>
        </authorList>
    </citation>
    <scope>NUCLEOTIDE SEQUENCE [LARGE SCALE GENOMIC DNA]</scope>
    <source>
        <strain evidence="9">cv. Daliak</strain>
    </source>
</reference>
<keyword evidence="4 6" id="KW-1133">Transmembrane helix</keyword>
<keyword evidence="9" id="KW-1185">Reference proteome</keyword>
<feature type="transmembrane region" description="Helical" evidence="6">
    <location>
        <begin position="12"/>
        <end position="30"/>
    </location>
</feature>
<proteinExistence type="inferred from homology"/>
<gene>
    <name evidence="8" type="ORF">TSUD_370410</name>
</gene>
<feature type="domain" description="EamA" evidence="7">
    <location>
        <begin position="10"/>
        <end position="80"/>
    </location>
</feature>
<comment type="caution">
    <text evidence="6">Lacks conserved residue(s) required for the propagation of feature annotation.</text>
</comment>
<name>A0A2Z6NSP0_TRISU</name>
<feature type="transmembrane region" description="Helical" evidence="6">
    <location>
        <begin position="37"/>
        <end position="56"/>
    </location>
</feature>
<dbReference type="PANTHER" id="PTHR31218">
    <property type="entry name" value="WAT1-RELATED PROTEIN"/>
    <property type="match status" value="1"/>
</dbReference>
<keyword evidence="5 6" id="KW-0472">Membrane</keyword>
<evidence type="ECO:0000256" key="4">
    <source>
        <dbReference type="ARBA" id="ARBA00022989"/>
    </source>
</evidence>
<feature type="transmembrane region" description="Helical" evidence="6">
    <location>
        <begin position="62"/>
        <end position="82"/>
    </location>
</feature>
<dbReference type="InterPro" id="IPR000620">
    <property type="entry name" value="EamA_dom"/>
</dbReference>
<dbReference type="SUPFAM" id="SSF103481">
    <property type="entry name" value="Multidrug resistance efflux transporter EmrE"/>
    <property type="match status" value="1"/>
</dbReference>
<dbReference type="InterPro" id="IPR037185">
    <property type="entry name" value="EmrE-like"/>
</dbReference>
<evidence type="ECO:0000256" key="2">
    <source>
        <dbReference type="ARBA" id="ARBA00007635"/>
    </source>
</evidence>
<dbReference type="Pfam" id="PF00892">
    <property type="entry name" value="EamA"/>
    <property type="match status" value="1"/>
</dbReference>
<comment type="subcellular location">
    <subcellularLocation>
        <location evidence="1 6">Membrane</location>
        <topology evidence="1 6">Multi-pass membrane protein</topology>
    </subcellularLocation>
</comment>
<evidence type="ECO:0000313" key="8">
    <source>
        <dbReference type="EMBL" id="GAU39382.1"/>
    </source>
</evidence>
<dbReference type="AlphaFoldDB" id="A0A2Z6NSP0"/>
<evidence type="ECO:0000256" key="6">
    <source>
        <dbReference type="RuleBase" id="RU363077"/>
    </source>
</evidence>
<comment type="similarity">
    <text evidence="2 6">Belongs to the drug/metabolite transporter (DMT) superfamily. Plant drug/metabolite exporter (P-DME) (TC 2.A.7.4) family.</text>
</comment>
<dbReference type="GO" id="GO:0016020">
    <property type="term" value="C:membrane"/>
    <property type="evidence" value="ECO:0007669"/>
    <property type="project" value="UniProtKB-SubCell"/>
</dbReference>
<dbReference type="GO" id="GO:0022857">
    <property type="term" value="F:transmembrane transporter activity"/>
    <property type="evidence" value="ECO:0007669"/>
    <property type="project" value="InterPro"/>
</dbReference>
<dbReference type="OrthoDB" id="1728340at2759"/>
<dbReference type="EMBL" id="DF973758">
    <property type="protein sequence ID" value="GAU39382.1"/>
    <property type="molecule type" value="Genomic_DNA"/>
</dbReference>
<evidence type="ECO:0000259" key="7">
    <source>
        <dbReference type="Pfam" id="PF00892"/>
    </source>
</evidence>
<protein>
    <recommendedName>
        <fullName evidence="6">WAT1-related protein</fullName>
    </recommendedName>
</protein>
<accession>A0A2Z6NSP0</accession>